<feature type="compositionally biased region" description="Basic residues" evidence="1">
    <location>
        <begin position="86"/>
        <end position="111"/>
    </location>
</feature>
<organism evidence="2">
    <name type="scientific">uncultured Thermomicrobiales bacterium</name>
    <dbReference type="NCBI Taxonomy" id="1645740"/>
    <lineage>
        <taxon>Bacteria</taxon>
        <taxon>Pseudomonadati</taxon>
        <taxon>Thermomicrobiota</taxon>
        <taxon>Thermomicrobia</taxon>
        <taxon>Thermomicrobiales</taxon>
        <taxon>environmental samples</taxon>
    </lineage>
</organism>
<evidence type="ECO:0000313" key="2">
    <source>
        <dbReference type="EMBL" id="CAA9546634.1"/>
    </source>
</evidence>
<feature type="compositionally biased region" description="Basic and acidic residues" evidence="1">
    <location>
        <begin position="61"/>
        <end position="73"/>
    </location>
</feature>
<reference evidence="2" key="1">
    <citation type="submission" date="2020-02" db="EMBL/GenBank/DDBJ databases">
        <authorList>
            <person name="Meier V. D."/>
        </authorList>
    </citation>
    <scope>NUCLEOTIDE SEQUENCE</scope>
    <source>
        <strain evidence="2">AVDCRST_MAG33</strain>
    </source>
</reference>
<feature type="compositionally biased region" description="Low complexity" evidence="1">
    <location>
        <begin position="116"/>
        <end position="125"/>
    </location>
</feature>
<feature type="non-terminal residue" evidence="2">
    <location>
        <position position="172"/>
    </location>
</feature>
<evidence type="ECO:0000256" key="1">
    <source>
        <dbReference type="SAM" id="MobiDB-lite"/>
    </source>
</evidence>
<protein>
    <submittedName>
        <fullName evidence="2">Uncharacterized protein</fullName>
    </submittedName>
</protein>
<gene>
    <name evidence="2" type="ORF">AVDCRST_MAG33-517</name>
</gene>
<sequence>DPADGRGRDRGRHRAWRGDGAARDGDRGARVLRGSRRPLPGGQPGRIRPCRRAGLRRAGARRRDGVPPGDRARAARRSPLPDVRPVRQHSPQRRRQGRSGRAPGRRSRSVPRRPGDGLLPRPGPALGRGAGRGPCRAHRRAAARGRERQGAVRTLPAVARRLRGRSPGSDTV</sequence>
<name>A0A6J4UGG6_9BACT</name>
<feature type="region of interest" description="Disordered" evidence="1">
    <location>
        <begin position="1"/>
        <end position="172"/>
    </location>
</feature>
<proteinExistence type="predicted"/>
<dbReference type="AlphaFoldDB" id="A0A6J4UGG6"/>
<feature type="compositionally biased region" description="Basic and acidic residues" evidence="1">
    <location>
        <begin position="16"/>
        <end position="29"/>
    </location>
</feature>
<accession>A0A6J4UGG6</accession>
<dbReference type="EMBL" id="CADCWK010000041">
    <property type="protein sequence ID" value="CAA9546634.1"/>
    <property type="molecule type" value="Genomic_DNA"/>
</dbReference>
<feature type="compositionally biased region" description="Basic residues" evidence="1">
    <location>
        <begin position="48"/>
        <end position="60"/>
    </location>
</feature>
<feature type="non-terminal residue" evidence="2">
    <location>
        <position position="1"/>
    </location>
</feature>